<accession>B5XHE1</accession>
<evidence type="ECO:0000256" key="1">
    <source>
        <dbReference type="SAM" id="MobiDB-lite"/>
    </source>
</evidence>
<protein>
    <submittedName>
        <fullName evidence="2">Uncharacterized protein</fullName>
    </submittedName>
</protein>
<organism evidence="2 3">
    <name type="scientific">Coxiella burnetii (strain Dugway 5J108-111)</name>
    <dbReference type="NCBI Taxonomy" id="434922"/>
    <lineage>
        <taxon>Bacteria</taxon>
        <taxon>Pseudomonadati</taxon>
        <taxon>Pseudomonadota</taxon>
        <taxon>Gammaproteobacteria</taxon>
        <taxon>Legionellales</taxon>
        <taxon>Coxiellaceae</taxon>
        <taxon>Coxiella</taxon>
    </lineage>
</organism>
<gene>
    <name evidence="2" type="ORF">CBUD_1287a</name>
</gene>
<dbReference type="AlphaFoldDB" id="B5XHE1"/>
<evidence type="ECO:0000313" key="3">
    <source>
        <dbReference type="Proteomes" id="UP000008555"/>
    </source>
</evidence>
<dbReference type="KEGG" id="cbd:CBUD_1287a"/>
<feature type="compositionally biased region" description="Basic residues" evidence="1">
    <location>
        <begin position="1"/>
        <end position="19"/>
    </location>
</feature>
<proteinExistence type="predicted"/>
<reference evidence="2 3" key="1">
    <citation type="journal article" date="2009" name="Infect. Immun.">
        <title>Comparative genomics reveal extensive transposon-mediated genomic plasticity and diversity among potential effector proteins within the genus Coxiella.</title>
        <authorList>
            <person name="Beare P.A."/>
            <person name="Unsworth N."/>
            <person name="Andoh M."/>
            <person name="Voth D.E."/>
            <person name="Omsland A."/>
            <person name="Gilk S.D."/>
            <person name="Williams K.P."/>
            <person name="Sobral B.W."/>
            <person name="Kupko J.J.III."/>
            <person name="Porcella S.F."/>
            <person name="Samuel J.E."/>
            <person name="Heinzen R.A."/>
        </authorList>
    </citation>
    <scope>NUCLEOTIDE SEQUENCE [LARGE SCALE GENOMIC DNA]</scope>
    <source>
        <strain evidence="2 3">Dugway 5J108-111</strain>
    </source>
</reference>
<feature type="region of interest" description="Disordered" evidence="1">
    <location>
        <begin position="1"/>
        <end position="32"/>
    </location>
</feature>
<sequence length="32" mass="3513">MVKSKKLKTSHPPRMRSAPKARLGALHGNDEA</sequence>
<dbReference type="EMBL" id="CP000733">
    <property type="protein sequence ID" value="ACI23161.1"/>
    <property type="molecule type" value="Genomic_DNA"/>
</dbReference>
<evidence type="ECO:0000313" key="2">
    <source>
        <dbReference type="EMBL" id="ACI23161.1"/>
    </source>
</evidence>
<dbReference type="Proteomes" id="UP000008555">
    <property type="component" value="Chromosome"/>
</dbReference>
<dbReference type="HOGENOM" id="CLU_3388965_0_0_6"/>
<name>B5XHE1_COXBN</name>